<dbReference type="AlphaFoldDB" id="C1ICF7"/>
<reference evidence="1" key="1">
    <citation type="journal article" date="2009" name="J. Med. Microbiol.">
        <title>Two variants of staphylococcal cassette chromosome mec type IVA in community-associated meticillin-resistant Staphylococcus aureus strains in South Korea.</title>
        <authorList>
            <person name="Park C."/>
            <person name="Shin H.H."/>
            <person name="Kwon E.Y."/>
            <person name="Choi S.M."/>
            <person name="Kim S.H."/>
            <person name="Park S.H."/>
            <person name="Choi J.H."/>
            <person name="Yoo J.H."/>
            <person name="Lee D.G."/>
            <person name="Shin W.S."/>
        </authorList>
    </citation>
    <scope>NUCLEOTIDE SEQUENCE</scope>
    <source>
        <strain evidence="1">Cm11</strain>
    </source>
</reference>
<name>C1ICF7_STAAU</name>
<reference evidence="1" key="2">
    <citation type="submission" date="2009-04" db="EMBL/GenBank/DDBJ databases">
        <title>SCCmec type IVA whole sequence from ST72 strain in Korea.</title>
        <authorList>
            <person name="Park C."/>
            <person name="Lee D.-G."/>
            <person name="Chun H.-S."/>
        </authorList>
    </citation>
    <scope>NUCLEOTIDE SEQUENCE</scope>
    <source>
        <strain evidence="1">Cm11</strain>
    </source>
</reference>
<proteinExistence type="predicted"/>
<dbReference type="EMBL" id="EU437549">
    <property type="protein sequence ID" value="ACO37661.1"/>
    <property type="molecule type" value="Genomic_DNA"/>
</dbReference>
<accession>C1ICF7</accession>
<organism evidence="1">
    <name type="scientific">Staphylococcus aureus</name>
    <dbReference type="NCBI Taxonomy" id="1280"/>
    <lineage>
        <taxon>Bacteria</taxon>
        <taxon>Bacillati</taxon>
        <taxon>Bacillota</taxon>
        <taxon>Bacilli</taxon>
        <taxon>Bacillales</taxon>
        <taxon>Staphylococcaceae</taxon>
        <taxon>Staphylococcus</taxon>
    </lineage>
</organism>
<protein>
    <submittedName>
        <fullName evidence="1">Uncharacterized protein</fullName>
    </submittedName>
</protein>
<sequence length="161" mass="18822">MKNARIYLKGELVQQNIVVEGRAEVILNELFQQILQKSEKKVQTEQDKELKKITSKELDLILQKITAKARFEKELKNLRFNSLKEEKIKKEEKKIILEYMAVKKAVIRFLKSDEEKLENNSISTLISETFNLSEMNCLSENTKYAIAISAYCDILEEIAYE</sequence>
<evidence type="ECO:0000313" key="1">
    <source>
        <dbReference type="EMBL" id="ACO37661.1"/>
    </source>
</evidence>